<gene>
    <name evidence="2" type="ORF">CBF28_12385</name>
</gene>
<comment type="caution">
    <text evidence="2">The sequence shown here is derived from an EMBL/GenBank/DDBJ whole genome shotgun (WGS) entry which is preliminary data.</text>
</comment>
<evidence type="ECO:0000259" key="1">
    <source>
        <dbReference type="PROSITE" id="PS51186"/>
    </source>
</evidence>
<dbReference type="PROSITE" id="PS51186">
    <property type="entry name" value="GNAT"/>
    <property type="match status" value="1"/>
</dbReference>
<reference evidence="2 3" key="1">
    <citation type="submission" date="2017-05" db="EMBL/GenBank/DDBJ databases">
        <title>Vagococcus spp. assemblies.</title>
        <authorList>
            <person name="Gulvik C.A."/>
        </authorList>
    </citation>
    <scope>NUCLEOTIDE SEQUENCE [LARGE SCALE GENOMIC DNA]</scope>
    <source>
        <strain evidence="2 3">SS1714</strain>
    </source>
</reference>
<accession>A0A430ATJ2</accession>
<dbReference type="Proteomes" id="UP000288028">
    <property type="component" value="Unassembled WGS sequence"/>
</dbReference>
<dbReference type="GeneID" id="95579469"/>
<name>A0A430ATJ2_9ENTE</name>
<protein>
    <submittedName>
        <fullName evidence="2">GNAT family N-acetyltransferase</fullName>
    </submittedName>
</protein>
<dbReference type="PANTHER" id="PTHR43792:SF5">
    <property type="entry name" value="RIBOSOMAL-PROTEIN-SERINE ACETYLTRANSFERASE"/>
    <property type="match status" value="1"/>
</dbReference>
<proteinExistence type="predicted"/>
<dbReference type="InterPro" id="IPR016181">
    <property type="entry name" value="Acyl_CoA_acyltransferase"/>
</dbReference>
<dbReference type="InterPro" id="IPR051531">
    <property type="entry name" value="N-acetyltransferase"/>
</dbReference>
<dbReference type="SUPFAM" id="SSF55729">
    <property type="entry name" value="Acyl-CoA N-acyltransferases (Nat)"/>
    <property type="match status" value="1"/>
</dbReference>
<dbReference type="GO" id="GO:0016747">
    <property type="term" value="F:acyltransferase activity, transferring groups other than amino-acyl groups"/>
    <property type="evidence" value="ECO:0007669"/>
    <property type="project" value="InterPro"/>
</dbReference>
<dbReference type="EMBL" id="NGKB01000014">
    <property type="protein sequence ID" value="RSU11371.1"/>
    <property type="molecule type" value="Genomic_DNA"/>
</dbReference>
<feature type="domain" description="N-acetyltransferase" evidence="1">
    <location>
        <begin position="8"/>
        <end position="166"/>
    </location>
</feature>
<keyword evidence="3" id="KW-1185">Reference proteome</keyword>
<dbReference type="RefSeq" id="WP_126795736.1">
    <property type="nucleotide sequence ID" value="NZ_CP060720.1"/>
</dbReference>
<dbReference type="Gene3D" id="3.40.630.30">
    <property type="match status" value="1"/>
</dbReference>
<sequence length="170" mass="20089">MELETSRLIIRDYNLEDLEDASEFLLNEETMHFIPEKFKTKQEVMEFIEVQSQEAKFFPVVLKEEGKVIGHLSFEPFFGDHSYEIGWVFHEGYHQKGYAKEASNSLLDYGFSKLNIHRVIATCQPENPGSWRLMESLGMRKEGDFKQCIPVGDSWWNEYYYAILKEEWPT</sequence>
<evidence type="ECO:0000313" key="2">
    <source>
        <dbReference type="EMBL" id="RSU11371.1"/>
    </source>
</evidence>
<dbReference type="AlphaFoldDB" id="A0A430ATJ2"/>
<dbReference type="OrthoDB" id="9798081at2"/>
<keyword evidence="2" id="KW-0808">Transferase</keyword>
<dbReference type="PANTHER" id="PTHR43792">
    <property type="entry name" value="GNAT FAMILY, PUTATIVE (AFU_ORTHOLOGUE AFUA_3G00765)-RELATED-RELATED"/>
    <property type="match status" value="1"/>
</dbReference>
<evidence type="ECO:0000313" key="3">
    <source>
        <dbReference type="Proteomes" id="UP000288028"/>
    </source>
</evidence>
<organism evidence="2 3">
    <name type="scientific">Vagococcus carniphilus</name>
    <dbReference type="NCBI Taxonomy" id="218144"/>
    <lineage>
        <taxon>Bacteria</taxon>
        <taxon>Bacillati</taxon>
        <taxon>Bacillota</taxon>
        <taxon>Bacilli</taxon>
        <taxon>Lactobacillales</taxon>
        <taxon>Enterococcaceae</taxon>
        <taxon>Vagococcus</taxon>
    </lineage>
</organism>
<dbReference type="CDD" id="cd04301">
    <property type="entry name" value="NAT_SF"/>
    <property type="match status" value="1"/>
</dbReference>
<dbReference type="InterPro" id="IPR000182">
    <property type="entry name" value="GNAT_dom"/>
</dbReference>
<dbReference type="Pfam" id="PF13302">
    <property type="entry name" value="Acetyltransf_3"/>
    <property type="match status" value="1"/>
</dbReference>